<protein>
    <submittedName>
        <fullName evidence="2">Uncharacterized protein</fullName>
    </submittedName>
</protein>
<dbReference type="KEGG" id="pyr:P186_2139"/>
<dbReference type="STRING" id="1104324.P186_2139"/>
<name>G7VAV3_9CREN</name>
<dbReference type="EMBL" id="CP003098">
    <property type="protein sequence ID" value="AET33531.1"/>
    <property type="molecule type" value="Genomic_DNA"/>
</dbReference>
<dbReference type="Proteomes" id="UP000005867">
    <property type="component" value="Chromosome"/>
</dbReference>
<dbReference type="BioCyc" id="PSP1104324:GJSN-2089-MONOMER"/>
<dbReference type="AlphaFoldDB" id="G7VAV3"/>
<dbReference type="GeneID" id="11596629"/>
<proteinExistence type="predicted"/>
<dbReference type="HOGENOM" id="CLU_156339_0_0_2"/>
<evidence type="ECO:0000313" key="3">
    <source>
        <dbReference type="Proteomes" id="UP000005867"/>
    </source>
</evidence>
<keyword evidence="1" id="KW-0812">Transmembrane</keyword>
<feature type="transmembrane region" description="Helical" evidence="1">
    <location>
        <begin position="112"/>
        <end position="130"/>
    </location>
</feature>
<organism evidence="2 3">
    <name type="scientific">Pyrobaculum ferrireducens</name>
    <dbReference type="NCBI Taxonomy" id="1104324"/>
    <lineage>
        <taxon>Archaea</taxon>
        <taxon>Thermoproteota</taxon>
        <taxon>Thermoprotei</taxon>
        <taxon>Thermoproteales</taxon>
        <taxon>Thermoproteaceae</taxon>
        <taxon>Pyrobaculum</taxon>
    </lineage>
</organism>
<dbReference type="RefSeq" id="WP_014289356.1">
    <property type="nucleotide sequence ID" value="NC_016645.1"/>
</dbReference>
<sequence>MEYLLSLLFPFLIGLILFTRDNIYASLLLSALGVAVAFGAYIHLGELAFILTALVYIVAALTLVVVAASTLEESATTMRWRWAAAGGLLILAASALTFQTVAEPPLRQTVDFALIPLVSALLIFALKMAFEITL</sequence>
<evidence type="ECO:0000256" key="1">
    <source>
        <dbReference type="SAM" id="Phobius"/>
    </source>
</evidence>
<keyword evidence="1" id="KW-1133">Transmembrane helix</keyword>
<reference evidence="2 3" key="1">
    <citation type="journal article" date="2012" name="J. Bacteriol.">
        <title>Complete genome sequence of strain 1860, a crenarchaeon of the genus pyrobaculum able to grow with various electron acceptors.</title>
        <authorList>
            <person name="Mardanov A.V."/>
            <person name="Gumerov V.M."/>
            <person name="Slobodkina G.B."/>
            <person name="Beletsky A.V."/>
            <person name="Bonch-Osmolovskaya E.A."/>
            <person name="Ravin N.V."/>
            <person name="Skryabin K.G."/>
        </authorList>
    </citation>
    <scope>NUCLEOTIDE SEQUENCE [LARGE SCALE GENOMIC DNA]</scope>
    <source>
        <strain evidence="2 3">1860</strain>
    </source>
</reference>
<keyword evidence="3" id="KW-1185">Reference proteome</keyword>
<feature type="transmembrane region" description="Helical" evidence="1">
    <location>
        <begin position="80"/>
        <end position="100"/>
    </location>
</feature>
<dbReference type="eggNOG" id="arCOG08081">
    <property type="taxonomic scope" value="Archaea"/>
</dbReference>
<feature type="transmembrane region" description="Helical" evidence="1">
    <location>
        <begin position="47"/>
        <end position="68"/>
    </location>
</feature>
<gene>
    <name evidence="2" type="ORF">P186_2139</name>
</gene>
<accession>G7VAV3</accession>
<keyword evidence="1" id="KW-0472">Membrane</keyword>
<evidence type="ECO:0000313" key="2">
    <source>
        <dbReference type="EMBL" id="AET33531.1"/>
    </source>
</evidence>